<dbReference type="Pfam" id="PF07963">
    <property type="entry name" value="N_methyl"/>
    <property type="match status" value="1"/>
</dbReference>
<dbReference type="Proteomes" id="UP000318667">
    <property type="component" value="Unassembled WGS sequence"/>
</dbReference>
<evidence type="ECO:0000313" key="5">
    <source>
        <dbReference type="Proteomes" id="UP000318667"/>
    </source>
</evidence>
<gene>
    <name evidence="4" type="ORF">IQ19_04982</name>
</gene>
<evidence type="ECO:0000256" key="2">
    <source>
        <dbReference type="ARBA" id="ARBA00023287"/>
    </source>
</evidence>
<sequence>MNWKDIKGFTLVEVILVIAIVGIIAGIAMPSVVSIIEKSKNDVCNVNVSEVERHYEVYLEIESIDRGDYHIWITILVV</sequence>
<feature type="transmembrane region" description="Helical" evidence="3">
    <location>
        <begin position="12"/>
        <end position="36"/>
    </location>
</feature>
<keyword evidence="3" id="KW-1133">Transmembrane helix</keyword>
<dbReference type="InterPro" id="IPR045584">
    <property type="entry name" value="Pilin-like"/>
</dbReference>
<evidence type="ECO:0000256" key="3">
    <source>
        <dbReference type="SAM" id="Phobius"/>
    </source>
</evidence>
<dbReference type="SUPFAM" id="SSF54523">
    <property type="entry name" value="Pili subunits"/>
    <property type="match status" value="1"/>
</dbReference>
<dbReference type="PROSITE" id="PS00409">
    <property type="entry name" value="PROKAR_NTER_METHYL"/>
    <property type="match status" value="1"/>
</dbReference>
<keyword evidence="2" id="KW-0178">Competence</keyword>
<name>A0A562J7S4_9BACI</name>
<dbReference type="GO" id="GO:0009986">
    <property type="term" value="C:cell surface"/>
    <property type="evidence" value="ECO:0007669"/>
    <property type="project" value="UniProtKB-SubCell"/>
</dbReference>
<evidence type="ECO:0000313" key="4">
    <source>
        <dbReference type="EMBL" id="TWH79236.1"/>
    </source>
</evidence>
<dbReference type="AlphaFoldDB" id="A0A562J7S4"/>
<keyword evidence="5" id="KW-1185">Reference proteome</keyword>
<evidence type="ECO:0000256" key="1">
    <source>
        <dbReference type="ARBA" id="ARBA00004241"/>
    </source>
</evidence>
<dbReference type="EMBL" id="VLKI01000024">
    <property type="protein sequence ID" value="TWH79236.1"/>
    <property type="molecule type" value="Genomic_DNA"/>
</dbReference>
<dbReference type="InterPro" id="IPR012902">
    <property type="entry name" value="N_methyl_site"/>
</dbReference>
<dbReference type="RefSeq" id="WP_144545912.1">
    <property type="nucleotide sequence ID" value="NZ_CBCSDC010000032.1"/>
</dbReference>
<comment type="subcellular location">
    <subcellularLocation>
        <location evidence="1">Cell surface</location>
    </subcellularLocation>
</comment>
<dbReference type="NCBIfam" id="TIGR02532">
    <property type="entry name" value="IV_pilin_GFxxxE"/>
    <property type="match status" value="1"/>
</dbReference>
<dbReference type="Gene3D" id="3.30.700.10">
    <property type="entry name" value="Glycoprotein, Type 4 Pilin"/>
    <property type="match status" value="1"/>
</dbReference>
<organism evidence="4 5">
    <name type="scientific">Cytobacillus oceanisediminis</name>
    <dbReference type="NCBI Taxonomy" id="665099"/>
    <lineage>
        <taxon>Bacteria</taxon>
        <taxon>Bacillati</taxon>
        <taxon>Bacillota</taxon>
        <taxon>Bacilli</taxon>
        <taxon>Bacillales</taxon>
        <taxon>Bacillaceae</taxon>
        <taxon>Cytobacillus</taxon>
    </lineage>
</organism>
<keyword evidence="3" id="KW-0812">Transmembrane</keyword>
<dbReference type="OrthoDB" id="1953969at2"/>
<proteinExistence type="predicted"/>
<accession>A0A562J7S4</accession>
<reference evidence="4 5" key="1">
    <citation type="journal article" date="2015" name="Stand. Genomic Sci.">
        <title>Genomic Encyclopedia of Bacterial and Archaeal Type Strains, Phase III: the genomes of soil and plant-associated and newly described type strains.</title>
        <authorList>
            <person name="Whitman W.B."/>
            <person name="Woyke T."/>
            <person name="Klenk H.P."/>
            <person name="Zhou Y."/>
            <person name="Lilburn T.G."/>
            <person name="Beck B.J."/>
            <person name="De Vos P."/>
            <person name="Vandamme P."/>
            <person name="Eisen J.A."/>
            <person name="Garrity G."/>
            <person name="Hugenholtz P."/>
            <person name="Kyrpides N.C."/>
        </authorList>
    </citation>
    <scope>NUCLEOTIDE SEQUENCE [LARGE SCALE GENOMIC DNA]</scope>
    <source>
        <strain evidence="4 5">CGMCC 1.10115</strain>
    </source>
</reference>
<keyword evidence="3" id="KW-0472">Membrane</keyword>
<comment type="caution">
    <text evidence="4">The sequence shown here is derived from an EMBL/GenBank/DDBJ whole genome shotgun (WGS) entry which is preliminary data.</text>
</comment>
<protein>
    <submittedName>
        <fullName evidence="4">Type IV pilus assembly protein PilA</fullName>
    </submittedName>
</protein>
<dbReference type="GeneID" id="65406051"/>
<dbReference type="GO" id="GO:0030420">
    <property type="term" value="P:establishment of competence for transformation"/>
    <property type="evidence" value="ECO:0007669"/>
    <property type="project" value="UniProtKB-KW"/>
</dbReference>